<dbReference type="GeneID" id="92838095"/>
<evidence type="ECO:0000256" key="1">
    <source>
        <dbReference type="SAM" id="Phobius"/>
    </source>
</evidence>
<reference evidence="3 4" key="1">
    <citation type="submission" date="2020-04" db="EMBL/GenBank/DDBJ databases">
        <authorList>
            <person name="Hitch T.C.A."/>
            <person name="Wylensek D."/>
            <person name="Clavel T."/>
        </authorList>
    </citation>
    <scope>NUCLEOTIDE SEQUENCE [LARGE SCALE GENOMIC DNA]</scope>
    <source>
        <strain evidence="3 4">WB01_D5_05</strain>
    </source>
</reference>
<dbReference type="RefSeq" id="WP_021620175.1">
    <property type="nucleotide sequence ID" value="NZ_CABKST010000074.1"/>
</dbReference>
<proteinExistence type="predicted"/>
<sequence length="214" mass="24582">MIQSKQVGNILVLFLKIGLVLTILSFIGSLLLAYASDWYNAYVSGVDDFISIFNVVLWILTGILFFVWLYKVHKDVREMEPIHPVTPGWSVASFMIPLYNLYGIWNVFWKLSTFFINSGKDAGEGGHRLRRYMPWYYVIFFGNNVLQRFVLKFPELVTDTLILFSVTVDLLLNLICLWMAQSIIRSLDAAWLSRTESPVSSEQTSENPQPSIPL</sequence>
<feature type="transmembrane region" description="Helical" evidence="1">
    <location>
        <begin position="160"/>
        <end position="180"/>
    </location>
</feature>
<dbReference type="EMBL" id="JABAGO010000059">
    <property type="protein sequence ID" value="NMF00924.1"/>
    <property type="molecule type" value="Genomic_DNA"/>
</dbReference>
<dbReference type="Proteomes" id="UP000561326">
    <property type="component" value="Unassembled WGS sequence"/>
</dbReference>
<keyword evidence="1" id="KW-0472">Membrane</keyword>
<comment type="caution">
    <text evidence="3">The sequence shown here is derived from an EMBL/GenBank/DDBJ whole genome shotgun (WGS) entry which is preliminary data.</text>
</comment>
<evidence type="ECO:0000313" key="3">
    <source>
        <dbReference type="EMBL" id="NMF00924.1"/>
    </source>
</evidence>
<organism evidence="3 4">
    <name type="scientific">Aneurinibacillus aneurinilyticus</name>
    <name type="common">Bacillus aneurinolyticus</name>
    <dbReference type="NCBI Taxonomy" id="1391"/>
    <lineage>
        <taxon>Bacteria</taxon>
        <taxon>Bacillati</taxon>
        <taxon>Bacillota</taxon>
        <taxon>Bacilli</taxon>
        <taxon>Bacillales</taxon>
        <taxon>Paenibacillaceae</taxon>
        <taxon>Aneurinibacillus group</taxon>
        <taxon>Aneurinibacillus</taxon>
    </lineage>
</organism>
<feature type="transmembrane region" description="Helical" evidence="1">
    <location>
        <begin position="12"/>
        <end position="34"/>
    </location>
</feature>
<dbReference type="Pfam" id="PF14219">
    <property type="entry name" value="DUF4328"/>
    <property type="match status" value="1"/>
</dbReference>
<name>A0A848CYW4_ANEAE</name>
<feature type="transmembrane region" description="Helical" evidence="1">
    <location>
        <begin position="49"/>
        <end position="70"/>
    </location>
</feature>
<dbReference type="AlphaFoldDB" id="A0A848CYW4"/>
<keyword evidence="1" id="KW-0812">Transmembrane</keyword>
<evidence type="ECO:0000313" key="4">
    <source>
        <dbReference type="Proteomes" id="UP000561326"/>
    </source>
</evidence>
<gene>
    <name evidence="3" type="ORF">HF838_22140</name>
</gene>
<evidence type="ECO:0000259" key="2">
    <source>
        <dbReference type="Pfam" id="PF14219"/>
    </source>
</evidence>
<accession>A0A848CYW4</accession>
<dbReference type="InterPro" id="IPR025565">
    <property type="entry name" value="DUF4328"/>
</dbReference>
<feature type="domain" description="DUF4328" evidence="2">
    <location>
        <begin position="49"/>
        <end position="107"/>
    </location>
</feature>
<protein>
    <submittedName>
        <fullName evidence="3">DUF4328 domain-containing protein</fullName>
    </submittedName>
</protein>
<keyword evidence="1" id="KW-1133">Transmembrane helix</keyword>